<dbReference type="InterPro" id="IPR028098">
    <property type="entry name" value="Glyco_trans_4-like_N"/>
</dbReference>
<dbReference type="GO" id="GO:0016757">
    <property type="term" value="F:glycosyltransferase activity"/>
    <property type="evidence" value="ECO:0007669"/>
    <property type="project" value="InterPro"/>
</dbReference>
<dbReference type="Proteomes" id="UP000177942">
    <property type="component" value="Unassembled WGS sequence"/>
</dbReference>
<dbReference type="STRING" id="1798407.A3A16_02880"/>
<evidence type="ECO:0000313" key="4">
    <source>
        <dbReference type="Proteomes" id="UP000177942"/>
    </source>
</evidence>
<evidence type="ECO:0008006" key="5">
    <source>
        <dbReference type="Google" id="ProtNLM"/>
    </source>
</evidence>
<evidence type="ECO:0000259" key="1">
    <source>
        <dbReference type="Pfam" id="PF00534"/>
    </source>
</evidence>
<evidence type="ECO:0000313" key="3">
    <source>
        <dbReference type="EMBL" id="OGY65367.1"/>
    </source>
</evidence>
<reference evidence="3 4" key="1">
    <citation type="journal article" date="2016" name="Nat. Commun.">
        <title>Thousands of microbial genomes shed light on interconnected biogeochemical processes in an aquifer system.</title>
        <authorList>
            <person name="Anantharaman K."/>
            <person name="Brown C.T."/>
            <person name="Hug L.A."/>
            <person name="Sharon I."/>
            <person name="Castelle C.J."/>
            <person name="Probst A.J."/>
            <person name="Thomas B.C."/>
            <person name="Singh A."/>
            <person name="Wilkins M.J."/>
            <person name="Karaoz U."/>
            <person name="Brodie E.L."/>
            <person name="Williams K.H."/>
            <person name="Hubbard S.S."/>
            <person name="Banfield J.F."/>
        </authorList>
    </citation>
    <scope>NUCLEOTIDE SEQUENCE [LARGE SCALE GENOMIC DNA]</scope>
</reference>
<name>A0A1G1ZNF3_9BACT</name>
<dbReference type="Pfam" id="PF00534">
    <property type="entry name" value="Glycos_transf_1"/>
    <property type="match status" value="1"/>
</dbReference>
<proteinExistence type="predicted"/>
<gene>
    <name evidence="3" type="ORF">A3A16_02880</name>
</gene>
<dbReference type="Gene3D" id="3.40.50.2000">
    <property type="entry name" value="Glycogen Phosphorylase B"/>
    <property type="match status" value="2"/>
</dbReference>
<sequence>MLSYYNNLKPGIVIQNTIMKKVKILYLITKDGVGGAQKYVHDLAEKLDKEKFEIEILTGGKEGARYLSNAFRPYFFFINDWLAVVELFSKLRQIKPNILHLNSSKAGIVGSLSAWLYRAIGRIGLIGLIGPIKVIFTAHGWVFNPNNNLSRLRRQFYIWLHKLAAKFQDHIINVSEYDRQLALKHKIAPPEKLVTIHNGIDHQNLKFFDKQTARKTLLKLANLSTYKLINSTWVGSIGRLVKEKNYETFIEAASLLKDKSVKFFIIGSGPEHKKLETGIEKLGLGGRFFIIENLAPAAPYLKAFDIFVLSSIKEGLPYTLLEAMAAELPIITTRVGGMTEIIDKPDNGKNGLAVLPREPEELSRAINYLLENPQIARQLAVQAYKKLKNNLGIEKMAEKTKNIYIC</sequence>
<dbReference type="Pfam" id="PF13439">
    <property type="entry name" value="Glyco_transf_4"/>
    <property type="match status" value="1"/>
</dbReference>
<feature type="domain" description="Glycosyl transferase family 1" evidence="1">
    <location>
        <begin position="234"/>
        <end position="385"/>
    </location>
</feature>
<dbReference type="InterPro" id="IPR001296">
    <property type="entry name" value="Glyco_trans_1"/>
</dbReference>
<dbReference type="EMBL" id="MHJJ01000011">
    <property type="protein sequence ID" value="OGY65367.1"/>
    <property type="molecule type" value="Genomic_DNA"/>
</dbReference>
<dbReference type="SUPFAM" id="SSF53756">
    <property type="entry name" value="UDP-Glycosyltransferase/glycogen phosphorylase"/>
    <property type="match status" value="1"/>
</dbReference>
<feature type="domain" description="Glycosyltransferase subfamily 4-like N-terminal" evidence="2">
    <location>
        <begin position="33"/>
        <end position="203"/>
    </location>
</feature>
<accession>A0A1G1ZNF3</accession>
<dbReference type="AlphaFoldDB" id="A0A1G1ZNF3"/>
<organism evidence="3 4">
    <name type="scientific">Candidatus Harrisonbacteria bacterium RIFCSPLOWO2_01_FULL_44_18</name>
    <dbReference type="NCBI Taxonomy" id="1798407"/>
    <lineage>
        <taxon>Bacteria</taxon>
        <taxon>Candidatus Harrisoniibacteriota</taxon>
    </lineage>
</organism>
<evidence type="ECO:0000259" key="2">
    <source>
        <dbReference type="Pfam" id="PF13439"/>
    </source>
</evidence>
<comment type="caution">
    <text evidence="3">The sequence shown here is derived from an EMBL/GenBank/DDBJ whole genome shotgun (WGS) entry which is preliminary data.</text>
</comment>
<protein>
    <recommendedName>
        <fullName evidence="5">Glycosyltransferase subfamily 4-like N-terminal domain-containing protein</fullName>
    </recommendedName>
</protein>
<dbReference type="PANTHER" id="PTHR12526">
    <property type="entry name" value="GLYCOSYLTRANSFERASE"/>
    <property type="match status" value="1"/>
</dbReference>